<protein>
    <submittedName>
        <fullName evidence="2">Uncharacterized protein</fullName>
    </submittedName>
</protein>
<dbReference type="SUPFAM" id="SSF52087">
    <property type="entry name" value="CRAL/TRIO domain"/>
    <property type="match status" value="1"/>
</dbReference>
<dbReference type="OrthoDB" id="365077at2759"/>
<comment type="caution">
    <text evidence="2">The sequence shown here is derived from an EMBL/GenBank/DDBJ whole genome shotgun (WGS) entry which is preliminary data.</text>
</comment>
<evidence type="ECO:0000313" key="3">
    <source>
        <dbReference type="Proteomes" id="UP001152795"/>
    </source>
</evidence>
<keyword evidence="3" id="KW-1185">Reference proteome</keyword>
<dbReference type="AlphaFoldDB" id="A0A6S7FLV2"/>
<dbReference type="SMART" id="SM00506">
    <property type="entry name" value="A1pp"/>
    <property type="match status" value="1"/>
</dbReference>
<dbReference type="PANTHER" id="PTHR11106:SF72">
    <property type="entry name" value="GANGLIOSIDE-INDUCED DIFFERENTIATION-ASSOCIATED PROTEIN 2"/>
    <property type="match status" value="1"/>
</dbReference>
<reference evidence="2" key="1">
    <citation type="submission" date="2020-04" db="EMBL/GenBank/DDBJ databases">
        <authorList>
            <person name="Alioto T."/>
            <person name="Alioto T."/>
            <person name="Gomez Garrido J."/>
        </authorList>
    </citation>
    <scope>NUCLEOTIDE SEQUENCE</scope>
    <source>
        <strain evidence="2">A484AB</strain>
    </source>
</reference>
<name>A0A6S7FLV2_PARCT</name>
<evidence type="ECO:0000313" key="2">
    <source>
        <dbReference type="EMBL" id="CAB3980795.1"/>
    </source>
</evidence>
<dbReference type="InterPro" id="IPR036865">
    <property type="entry name" value="CRAL-TRIO_dom_sf"/>
</dbReference>
<comment type="similarity">
    <text evidence="1">Belongs to the GDAP2 family.</text>
</comment>
<evidence type="ECO:0000256" key="1">
    <source>
        <dbReference type="ARBA" id="ARBA00008355"/>
    </source>
</evidence>
<dbReference type="Proteomes" id="UP001152795">
    <property type="component" value="Unassembled WGS sequence"/>
</dbReference>
<dbReference type="EMBL" id="CACRXK020000324">
    <property type="protein sequence ID" value="CAB3980795.1"/>
    <property type="molecule type" value="Genomic_DNA"/>
</dbReference>
<sequence>MDPLGAISQLVEGHSLPTWHDLIPPTYQEPSTIRDSKFPVRQDLNEKVSLWDGDITNLRVDTIVNPTNETLDDKNPISSRIHNIAGPELMEICKKELKVCRTGEAKFTEGFGLPARYVIHTVGPRYNVKYQTAADSALYFCYRNSMLIVRENKLASIGFPIVYSPKRGFPPEPGAHLAIRTVRRFLEHFGDTVDRVVFVVTGANDEIYRKVMPLYFPRNESEEQFCIGELPQNIGNEMGEPVIEERGIRISDKPIKTIVSSAGVNSIRDTDDENIIESEHVGRHAFTHMTGDQDVISHERLQGKSLEEMRMYEQQKVYARWVKRGRSQDFSDLKKLRMIYHCGHDIIGRPVILIIGKRFSDSTIDSDRLVGYACGILDRLVNQEYSLVFFDTMCLAENHPSSSFIKYVYGMLDNKYEKNLKCLYVVHPTFRTKFMTWWFTTFTAPEVKHKVRFLTGVEFLYDSVSPEQLDIPQFIMDCDNKVNGTNYHTGWKPQTNTDL</sequence>
<dbReference type="PROSITE" id="PS51154">
    <property type="entry name" value="MACRO"/>
    <property type="match status" value="1"/>
</dbReference>
<dbReference type="InterPro" id="IPR002589">
    <property type="entry name" value="Macro_dom"/>
</dbReference>
<dbReference type="Gene3D" id="3.40.220.10">
    <property type="entry name" value="Leucine Aminopeptidase, subunit E, domain 1"/>
    <property type="match status" value="1"/>
</dbReference>
<dbReference type="CDD" id="cd02905">
    <property type="entry name" value="Macro_GDAP2-like"/>
    <property type="match status" value="1"/>
</dbReference>
<organism evidence="2 3">
    <name type="scientific">Paramuricea clavata</name>
    <name type="common">Red gorgonian</name>
    <name type="synonym">Violescent sea-whip</name>
    <dbReference type="NCBI Taxonomy" id="317549"/>
    <lineage>
        <taxon>Eukaryota</taxon>
        <taxon>Metazoa</taxon>
        <taxon>Cnidaria</taxon>
        <taxon>Anthozoa</taxon>
        <taxon>Octocorallia</taxon>
        <taxon>Malacalcyonacea</taxon>
        <taxon>Plexauridae</taxon>
        <taxon>Paramuricea</taxon>
    </lineage>
</organism>
<dbReference type="SUPFAM" id="SSF52949">
    <property type="entry name" value="Macro domain-like"/>
    <property type="match status" value="1"/>
</dbReference>
<proteinExistence type="inferred from homology"/>
<dbReference type="PANTHER" id="PTHR11106">
    <property type="entry name" value="GANGLIOSIDE INDUCED DIFFERENTIATION ASSOCIATED PROTEIN 2-RELATED"/>
    <property type="match status" value="1"/>
</dbReference>
<dbReference type="Pfam" id="PF01661">
    <property type="entry name" value="Macro"/>
    <property type="match status" value="1"/>
</dbReference>
<dbReference type="Gene3D" id="3.40.525.10">
    <property type="entry name" value="CRAL-TRIO lipid binding domain"/>
    <property type="match status" value="1"/>
</dbReference>
<dbReference type="InterPro" id="IPR043472">
    <property type="entry name" value="Macro_dom-like"/>
</dbReference>
<dbReference type="Pfam" id="PF13716">
    <property type="entry name" value="CRAL_TRIO_2"/>
    <property type="match status" value="1"/>
</dbReference>
<gene>
    <name evidence="2" type="ORF">PACLA_8A073258</name>
</gene>
<dbReference type="InterPro" id="IPR035793">
    <property type="entry name" value="Macro_GDAP2"/>
</dbReference>
<dbReference type="InterPro" id="IPR001251">
    <property type="entry name" value="CRAL-TRIO_dom"/>
</dbReference>
<dbReference type="SMART" id="SM00516">
    <property type="entry name" value="SEC14"/>
    <property type="match status" value="1"/>
</dbReference>
<accession>A0A6S7FLV2</accession>
<dbReference type="CDD" id="cd00170">
    <property type="entry name" value="SEC14"/>
    <property type="match status" value="1"/>
</dbReference>